<protein>
    <submittedName>
        <fullName evidence="2">Membrane protein</fullName>
    </submittedName>
</protein>
<keyword evidence="3" id="KW-1185">Reference proteome</keyword>
<dbReference type="Pfam" id="PF04536">
    <property type="entry name" value="TPM_phosphatase"/>
    <property type="match status" value="1"/>
</dbReference>
<name>A0ABU1YL59_ROSSA</name>
<evidence type="ECO:0000259" key="1">
    <source>
        <dbReference type="Pfam" id="PF04536"/>
    </source>
</evidence>
<dbReference type="InterPro" id="IPR007621">
    <property type="entry name" value="TPM_dom"/>
</dbReference>
<reference evidence="2 3" key="1">
    <citation type="submission" date="2023-07" db="EMBL/GenBank/DDBJ databases">
        <title>Sorghum-associated microbial communities from plants grown in Nebraska, USA.</title>
        <authorList>
            <person name="Schachtman D."/>
        </authorList>
    </citation>
    <scope>NUCLEOTIDE SEQUENCE [LARGE SCALE GENOMIC DNA]</scope>
    <source>
        <strain evidence="2 3">BE314</strain>
    </source>
</reference>
<dbReference type="Gene3D" id="3.10.310.50">
    <property type="match status" value="1"/>
</dbReference>
<accession>A0ABU1YL59</accession>
<comment type="caution">
    <text evidence="2">The sequence shown here is derived from an EMBL/GenBank/DDBJ whole genome shotgun (WGS) entry which is preliminary data.</text>
</comment>
<dbReference type="RefSeq" id="WP_310264484.1">
    <property type="nucleotide sequence ID" value="NZ_JAVDXU010000001.1"/>
</dbReference>
<gene>
    <name evidence="2" type="ORF">J2X20_002224</name>
</gene>
<organism evidence="2 3">
    <name type="scientific">Roseateles saccharophilus</name>
    <name type="common">Pseudomonas saccharophila</name>
    <dbReference type="NCBI Taxonomy" id="304"/>
    <lineage>
        <taxon>Bacteria</taxon>
        <taxon>Pseudomonadati</taxon>
        <taxon>Pseudomonadota</taxon>
        <taxon>Betaproteobacteria</taxon>
        <taxon>Burkholderiales</taxon>
        <taxon>Sphaerotilaceae</taxon>
        <taxon>Roseateles</taxon>
    </lineage>
</organism>
<proteinExistence type="predicted"/>
<dbReference type="PANTHER" id="PTHR30373:SF8">
    <property type="entry name" value="BLL7265 PROTEIN"/>
    <property type="match status" value="1"/>
</dbReference>
<feature type="domain" description="TPM" evidence="1">
    <location>
        <begin position="20"/>
        <end position="146"/>
    </location>
</feature>
<dbReference type="Proteomes" id="UP001180453">
    <property type="component" value="Unassembled WGS sequence"/>
</dbReference>
<evidence type="ECO:0000313" key="3">
    <source>
        <dbReference type="Proteomes" id="UP001180453"/>
    </source>
</evidence>
<sequence length="178" mass="20096">MASLSSLKRLIRHRMWDDDDAHRVLPAEALARLQQRVADSERRHSGEIRICVEAGLPLSYLWRDAPVRERALAMFAKLGVWDTEHNNGVLIYLLLAEHRIEIVADRALARRVDAGLWQQLVDTMGDAFRAGRFEPGLNDAIAAVDALLAAHFPHDAGDATRRLNELPDAPLLTRRRDL</sequence>
<dbReference type="PANTHER" id="PTHR30373">
    <property type="entry name" value="UPF0603 PROTEIN YGCG"/>
    <property type="match status" value="1"/>
</dbReference>
<evidence type="ECO:0000313" key="2">
    <source>
        <dbReference type="EMBL" id="MDR7269595.1"/>
    </source>
</evidence>
<dbReference type="EMBL" id="JAVDXU010000001">
    <property type="protein sequence ID" value="MDR7269595.1"/>
    <property type="molecule type" value="Genomic_DNA"/>
</dbReference>